<dbReference type="Pfam" id="PF00249">
    <property type="entry name" value="Myb_DNA-binding"/>
    <property type="match status" value="1"/>
</dbReference>
<dbReference type="InterPro" id="IPR009057">
    <property type="entry name" value="Homeodomain-like_sf"/>
</dbReference>
<proteinExistence type="predicted"/>
<evidence type="ECO:0000256" key="2">
    <source>
        <dbReference type="ARBA" id="ARBA00023012"/>
    </source>
</evidence>
<evidence type="ECO:0000259" key="11">
    <source>
        <dbReference type="PROSITE" id="PS51294"/>
    </source>
</evidence>
<evidence type="ECO:0000256" key="7">
    <source>
        <dbReference type="ARBA" id="ARBA00061767"/>
    </source>
</evidence>
<dbReference type="InterPro" id="IPR001005">
    <property type="entry name" value="SANT/Myb"/>
</dbReference>
<evidence type="ECO:0008006" key="14">
    <source>
        <dbReference type="Google" id="ProtNLM"/>
    </source>
</evidence>
<organism evidence="12 13">
    <name type="scientific">Linum tenue</name>
    <dbReference type="NCBI Taxonomy" id="586396"/>
    <lineage>
        <taxon>Eukaryota</taxon>
        <taxon>Viridiplantae</taxon>
        <taxon>Streptophyta</taxon>
        <taxon>Embryophyta</taxon>
        <taxon>Tracheophyta</taxon>
        <taxon>Spermatophyta</taxon>
        <taxon>Magnoliopsida</taxon>
        <taxon>eudicotyledons</taxon>
        <taxon>Gunneridae</taxon>
        <taxon>Pentapetalae</taxon>
        <taxon>rosids</taxon>
        <taxon>fabids</taxon>
        <taxon>Malpighiales</taxon>
        <taxon>Linaceae</taxon>
        <taxon>Linum</taxon>
    </lineage>
</organism>
<keyword evidence="13" id="KW-1185">Reference proteome</keyword>
<evidence type="ECO:0000256" key="1">
    <source>
        <dbReference type="ARBA" id="ARBA00004123"/>
    </source>
</evidence>
<evidence type="ECO:0000313" key="13">
    <source>
        <dbReference type="Proteomes" id="UP001154282"/>
    </source>
</evidence>
<keyword evidence="2" id="KW-0902">Two-component regulatory system</keyword>
<dbReference type="PROSITE" id="PS50110">
    <property type="entry name" value="RESPONSE_REGULATORY"/>
    <property type="match status" value="1"/>
</dbReference>
<gene>
    <name evidence="12" type="ORF">LITE_LOCUS17629</name>
</gene>
<dbReference type="GO" id="GO:0005634">
    <property type="term" value="C:nucleus"/>
    <property type="evidence" value="ECO:0007669"/>
    <property type="project" value="UniProtKB-SubCell"/>
</dbReference>
<dbReference type="InterPro" id="IPR006447">
    <property type="entry name" value="Myb_dom_plants"/>
</dbReference>
<comment type="subunit">
    <text evidence="7">Binds the target DNA as a monomer.</text>
</comment>
<dbReference type="InterPro" id="IPR011006">
    <property type="entry name" value="CheY-like_superfamily"/>
</dbReference>
<dbReference type="PROSITE" id="PS51294">
    <property type="entry name" value="HTH_MYB"/>
    <property type="match status" value="1"/>
</dbReference>
<dbReference type="FunFam" id="1.10.10.60:FF:000007">
    <property type="entry name" value="Two-component response regulator"/>
    <property type="match status" value="1"/>
</dbReference>
<evidence type="ECO:0000256" key="6">
    <source>
        <dbReference type="ARBA" id="ARBA00023242"/>
    </source>
</evidence>
<dbReference type="GO" id="GO:0000976">
    <property type="term" value="F:transcription cis-regulatory region binding"/>
    <property type="evidence" value="ECO:0007669"/>
    <property type="project" value="TreeGrafter"/>
</dbReference>
<feature type="compositionally biased region" description="Polar residues" evidence="9">
    <location>
        <begin position="180"/>
        <end position="192"/>
    </location>
</feature>
<dbReference type="SUPFAM" id="SSF52172">
    <property type="entry name" value="CheY-like"/>
    <property type="match status" value="1"/>
</dbReference>
<keyword evidence="3" id="KW-0805">Transcription regulation</keyword>
<dbReference type="FunFam" id="3.40.50.2300:FF:000206">
    <property type="entry name" value="Two-component response regulator-like APRR2"/>
    <property type="match status" value="1"/>
</dbReference>
<dbReference type="AlphaFoldDB" id="A0AAV0KBX1"/>
<evidence type="ECO:0000256" key="8">
    <source>
        <dbReference type="PROSITE-ProRule" id="PRU00169"/>
    </source>
</evidence>
<feature type="region of interest" description="Disordered" evidence="9">
    <location>
        <begin position="370"/>
        <end position="392"/>
    </location>
</feature>
<keyword evidence="4" id="KW-0238">DNA-binding</keyword>
<comment type="caution">
    <text evidence="8">Lacks conserved residue(s) required for the propagation of feature annotation.</text>
</comment>
<dbReference type="SMART" id="SM00448">
    <property type="entry name" value="REC"/>
    <property type="match status" value="1"/>
</dbReference>
<sequence>MVCTANDLSEWKDFPKGLKVLLLDEDISSADEIRSKLEAMDYAVATFCNEEEALSAFSDKPESFHVAIVEVTVGNGNGSFKFLESAKDLPTVMTSNVNCLSTMMKCIALGAMEFLHKPLSEDKLRNIWQHVVHKAFNAGTATVQSESLKSMKDSVVSKLQLKVEIEEAGNGKSDNDAETENNVSPTDDNNGGSDVYPAPSTPQLKQGGRLLDDGDCQDHTNFSTEKETAEQEEESKFVETSVAMAELSMQVDTENITDGKIKEEDDLSSGTRPDNPTSPLAQNSMDHKKSDGVQDGSKASSLKTSGITKASRKKMKVDWTPELHKKFVQAVEQLGVDQSIPSKILELMKVEGLTRHNVASHLQKYRMHKRHILPKSDDRRWPQQQKDQTKRSYYPTHKPIMAYPPPYHQHSNHPFPPNSSVYPMWGATAAAGIHPPEVQMWGHPGYLPWAASPAESWHWKPYPAMHAEAWGCPVMPQPPPQLPYNCLPQVSTLRKFLLHKQNACMRSIFDFVAVPSSDDWIMQNQPNFYGATSIADNHHCSMLQNTFDLQPAEEVIDKVVKEAISKPWLPLPLGLNPPSTDSVLAELCRQGISAIPPHNINNGSNYSS</sequence>
<reference evidence="12" key="1">
    <citation type="submission" date="2022-08" db="EMBL/GenBank/DDBJ databases">
        <authorList>
            <person name="Gutierrez-Valencia J."/>
        </authorList>
    </citation>
    <scope>NUCLEOTIDE SEQUENCE</scope>
</reference>
<name>A0AAV0KBX1_9ROSI</name>
<evidence type="ECO:0000256" key="9">
    <source>
        <dbReference type="SAM" id="MobiDB-lite"/>
    </source>
</evidence>
<feature type="compositionally biased region" description="Polar residues" evidence="9">
    <location>
        <begin position="297"/>
        <end position="308"/>
    </location>
</feature>
<keyword evidence="6" id="KW-0539">Nucleus</keyword>
<feature type="domain" description="Response regulatory" evidence="10">
    <location>
        <begin position="19"/>
        <end position="132"/>
    </location>
</feature>
<dbReference type="InterPro" id="IPR017930">
    <property type="entry name" value="Myb_dom"/>
</dbReference>
<feature type="region of interest" description="Disordered" evidence="9">
    <location>
        <begin position="251"/>
        <end position="314"/>
    </location>
</feature>
<feature type="region of interest" description="Disordered" evidence="9">
    <location>
        <begin position="166"/>
        <end position="239"/>
    </location>
</feature>
<keyword evidence="5" id="KW-0804">Transcription</keyword>
<comment type="caution">
    <text evidence="12">The sequence shown here is derived from an EMBL/GenBank/DDBJ whole genome shotgun (WGS) entry which is preliminary data.</text>
</comment>
<comment type="subcellular location">
    <subcellularLocation>
        <location evidence="1">Nucleus</location>
    </subcellularLocation>
</comment>
<accession>A0AAV0KBX1</accession>
<evidence type="ECO:0000256" key="5">
    <source>
        <dbReference type="ARBA" id="ARBA00023163"/>
    </source>
</evidence>
<dbReference type="GO" id="GO:0000160">
    <property type="term" value="P:phosphorelay signal transduction system"/>
    <property type="evidence" value="ECO:0007669"/>
    <property type="project" value="UniProtKB-KW"/>
</dbReference>
<evidence type="ECO:0000313" key="12">
    <source>
        <dbReference type="EMBL" id="CAI0418391.1"/>
    </source>
</evidence>
<protein>
    <recommendedName>
        <fullName evidence="14">Two-component response regulator-like APRR2</fullName>
    </recommendedName>
</protein>
<feature type="compositionally biased region" description="Polar residues" evidence="9">
    <location>
        <begin position="268"/>
        <end position="284"/>
    </location>
</feature>
<evidence type="ECO:0000259" key="10">
    <source>
        <dbReference type="PROSITE" id="PS50110"/>
    </source>
</evidence>
<dbReference type="PANTHER" id="PTHR31312:SF4">
    <property type="entry name" value="TWO-COMPONENT RESPONSE REGULATOR-LIKE APRR2"/>
    <property type="match status" value="1"/>
</dbReference>
<dbReference type="GO" id="GO:0045893">
    <property type="term" value="P:positive regulation of DNA-templated transcription"/>
    <property type="evidence" value="ECO:0007669"/>
    <property type="project" value="InterPro"/>
</dbReference>
<dbReference type="SUPFAM" id="SSF46689">
    <property type="entry name" value="Homeodomain-like"/>
    <property type="match status" value="1"/>
</dbReference>
<dbReference type="Gene3D" id="3.40.50.2300">
    <property type="match status" value="1"/>
</dbReference>
<feature type="domain" description="HTH myb-type" evidence="11">
    <location>
        <begin position="311"/>
        <end position="370"/>
    </location>
</feature>
<dbReference type="InterPro" id="IPR044825">
    <property type="entry name" value="GLK1/2-like"/>
</dbReference>
<evidence type="ECO:0000256" key="3">
    <source>
        <dbReference type="ARBA" id="ARBA00023015"/>
    </source>
</evidence>
<dbReference type="GO" id="GO:0003700">
    <property type="term" value="F:DNA-binding transcription factor activity"/>
    <property type="evidence" value="ECO:0007669"/>
    <property type="project" value="InterPro"/>
</dbReference>
<dbReference type="EMBL" id="CAMGYJ010000005">
    <property type="protein sequence ID" value="CAI0418391.1"/>
    <property type="molecule type" value="Genomic_DNA"/>
</dbReference>
<feature type="compositionally biased region" description="Basic and acidic residues" evidence="9">
    <location>
        <begin position="210"/>
        <end position="237"/>
    </location>
</feature>
<dbReference type="PANTHER" id="PTHR31312">
    <property type="entry name" value="TRANSCRIPTION ACTIVATOR GLK1"/>
    <property type="match status" value="1"/>
</dbReference>
<evidence type="ECO:0000256" key="4">
    <source>
        <dbReference type="ARBA" id="ARBA00023125"/>
    </source>
</evidence>
<dbReference type="InterPro" id="IPR001789">
    <property type="entry name" value="Sig_transdc_resp-reg_receiver"/>
</dbReference>
<dbReference type="Pfam" id="PF00072">
    <property type="entry name" value="Response_reg"/>
    <property type="match status" value="1"/>
</dbReference>
<dbReference type="NCBIfam" id="TIGR01557">
    <property type="entry name" value="myb_SHAQKYF"/>
    <property type="match status" value="1"/>
</dbReference>
<dbReference type="Proteomes" id="UP001154282">
    <property type="component" value="Unassembled WGS sequence"/>
</dbReference>
<dbReference type="Gene3D" id="1.10.10.60">
    <property type="entry name" value="Homeodomain-like"/>
    <property type="match status" value="1"/>
</dbReference>